<name>A0A139I8Y1_9PEZI</name>
<feature type="domain" description="FAD-binding" evidence="4">
    <location>
        <begin position="73"/>
        <end position="138"/>
    </location>
</feature>
<evidence type="ECO:0000259" key="4">
    <source>
        <dbReference type="Pfam" id="PF01494"/>
    </source>
</evidence>
<dbReference type="Pfam" id="PF01494">
    <property type="entry name" value="FAD_binding_3"/>
    <property type="match status" value="1"/>
</dbReference>
<comment type="caution">
    <text evidence="5">The sequence shown here is derived from an EMBL/GenBank/DDBJ whole genome shotgun (WGS) entry which is preliminary data.</text>
</comment>
<dbReference type="AlphaFoldDB" id="A0A139I8Y1"/>
<protein>
    <recommendedName>
        <fullName evidence="4">FAD-binding domain-containing protein</fullName>
    </recommendedName>
</protein>
<sequence length="228" mass="25516">EDYDLSQLTRATSREELTHYFKNFHGSEGIIEASFTVHRTCNQVFGTLTFIQVLSKYSGLRLIPEIEHSPPSTYVRDNVAIMGDAAHTMSNFQQLGPGQSIEDGMILGSLLANAKTRSDIPAAMHAYDEVLRPRAHDVSEHGKRLGMLWTGMSEAGTDPDKLGEAFLKWRDEMESFDLEAHRDEAWRIMNHELRQSGNGLAILSRFQGILGLRQSAGKMSLESLHEGL</sequence>
<accession>A0A139I8Y1</accession>
<keyword evidence="3" id="KW-0560">Oxidoreductase</keyword>
<gene>
    <name evidence="5" type="ORF">AC579_5007</name>
</gene>
<feature type="non-terminal residue" evidence="5">
    <location>
        <position position="1"/>
    </location>
</feature>
<dbReference type="PANTHER" id="PTHR46720:SF3">
    <property type="entry name" value="FAD-BINDING DOMAIN-CONTAINING PROTEIN-RELATED"/>
    <property type="match status" value="1"/>
</dbReference>
<dbReference type="InterPro" id="IPR002938">
    <property type="entry name" value="FAD-bd"/>
</dbReference>
<organism evidence="5 6">
    <name type="scientific">Pseudocercospora musae</name>
    <dbReference type="NCBI Taxonomy" id="113226"/>
    <lineage>
        <taxon>Eukaryota</taxon>
        <taxon>Fungi</taxon>
        <taxon>Dikarya</taxon>
        <taxon>Ascomycota</taxon>
        <taxon>Pezizomycotina</taxon>
        <taxon>Dothideomycetes</taxon>
        <taxon>Dothideomycetidae</taxon>
        <taxon>Mycosphaerellales</taxon>
        <taxon>Mycosphaerellaceae</taxon>
        <taxon>Pseudocercospora</taxon>
    </lineage>
</organism>
<evidence type="ECO:0000313" key="6">
    <source>
        <dbReference type="Proteomes" id="UP000073492"/>
    </source>
</evidence>
<dbReference type="GO" id="GO:0044550">
    <property type="term" value="P:secondary metabolite biosynthetic process"/>
    <property type="evidence" value="ECO:0007669"/>
    <property type="project" value="TreeGrafter"/>
</dbReference>
<dbReference type="GO" id="GO:0016491">
    <property type="term" value="F:oxidoreductase activity"/>
    <property type="evidence" value="ECO:0007669"/>
    <property type="project" value="UniProtKB-KW"/>
</dbReference>
<dbReference type="InterPro" id="IPR051104">
    <property type="entry name" value="FAD_monoxygenase"/>
</dbReference>
<evidence type="ECO:0000256" key="1">
    <source>
        <dbReference type="ARBA" id="ARBA00022630"/>
    </source>
</evidence>
<reference evidence="5 6" key="1">
    <citation type="submission" date="2015-07" db="EMBL/GenBank/DDBJ databases">
        <title>Comparative genomics of the Sigatoka disease complex on banana suggests a link between parallel evolutionary changes in Pseudocercospora fijiensis and Pseudocercospora eumusae and increased virulence on the banana host.</title>
        <authorList>
            <person name="Chang T.-C."/>
            <person name="Salvucci A."/>
            <person name="Crous P.W."/>
            <person name="Stergiopoulos I."/>
        </authorList>
    </citation>
    <scope>NUCLEOTIDE SEQUENCE [LARGE SCALE GENOMIC DNA]</scope>
    <source>
        <strain evidence="5 6">CBS 116634</strain>
    </source>
</reference>
<keyword evidence="2" id="KW-0274">FAD</keyword>
<evidence type="ECO:0000313" key="5">
    <source>
        <dbReference type="EMBL" id="KXT11002.1"/>
    </source>
</evidence>
<dbReference type="OrthoDB" id="16820at2759"/>
<dbReference type="Proteomes" id="UP000073492">
    <property type="component" value="Unassembled WGS sequence"/>
</dbReference>
<dbReference type="EMBL" id="LFZO01000227">
    <property type="protein sequence ID" value="KXT11002.1"/>
    <property type="molecule type" value="Genomic_DNA"/>
</dbReference>
<dbReference type="GO" id="GO:0071949">
    <property type="term" value="F:FAD binding"/>
    <property type="evidence" value="ECO:0007669"/>
    <property type="project" value="InterPro"/>
</dbReference>
<dbReference type="PANTHER" id="PTHR46720">
    <property type="entry name" value="HYDROXYLASE, PUTATIVE (AFU_ORTHOLOGUE AFUA_3G01460)-RELATED"/>
    <property type="match status" value="1"/>
</dbReference>
<keyword evidence="1" id="KW-0285">Flavoprotein</keyword>
<proteinExistence type="predicted"/>
<evidence type="ECO:0000256" key="3">
    <source>
        <dbReference type="ARBA" id="ARBA00023002"/>
    </source>
</evidence>
<feature type="non-terminal residue" evidence="5">
    <location>
        <position position="228"/>
    </location>
</feature>
<dbReference type="STRING" id="113226.A0A139I8Y1"/>
<evidence type="ECO:0000256" key="2">
    <source>
        <dbReference type="ARBA" id="ARBA00022827"/>
    </source>
</evidence>
<keyword evidence="6" id="KW-1185">Reference proteome</keyword>
<dbReference type="InterPro" id="IPR036188">
    <property type="entry name" value="FAD/NAD-bd_sf"/>
</dbReference>
<dbReference type="Gene3D" id="3.50.50.60">
    <property type="entry name" value="FAD/NAD(P)-binding domain"/>
    <property type="match status" value="1"/>
</dbReference>
<dbReference type="SUPFAM" id="SSF51905">
    <property type="entry name" value="FAD/NAD(P)-binding domain"/>
    <property type="match status" value="1"/>
</dbReference>